<name>K0IE71_NITGG</name>
<dbReference type="Proteomes" id="UP000008037">
    <property type="component" value="Chromosome"/>
</dbReference>
<feature type="domain" description="FAD/NAD(P)-binding" evidence="1">
    <location>
        <begin position="33"/>
        <end position="98"/>
    </location>
</feature>
<proteinExistence type="predicted"/>
<dbReference type="Pfam" id="PF07992">
    <property type="entry name" value="Pyr_redox_2"/>
    <property type="match status" value="1"/>
</dbReference>
<dbReference type="PANTHER" id="PTHR43014">
    <property type="entry name" value="MERCURIC REDUCTASE"/>
    <property type="match status" value="1"/>
</dbReference>
<evidence type="ECO:0000259" key="1">
    <source>
        <dbReference type="Pfam" id="PF07992"/>
    </source>
</evidence>
<accession>K0IE71</accession>
<dbReference type="EMBL" id="CP002408">
    <property type="protein sequence ID" value="AFU59656.1"/>
    <property type="molecule type" value="Genomic_DNA"/>
</dbReference>
<dbReference type="HOGENOM" id="CLU_2204194_0_0_2"/>
<evidence type="ECO:0000313" key="2">
    <source>
        <dbReference type="EMBL" id="AFU59656.1"/>
    </source>
</evidence>
<dbReference type="BioCyc" id="CNIT1237085:G1324-2735-MONOMER"/>
<keyword evidence="3" id="KW-1185">Reference proteome</keyword>
<dbReference type="AlphaFoldDB" id="K0IE71"/>
<dbReference type="InterPro" id="IPR036188">
    <property type="entry name" value="FAD/NAD-bd_sf"/>
</dbReference>
<dbReference type="KEGG" id="nga:Ngar_c27350"/>
<dbReference type="PRINTS" id="PR00368">
    <property type="entry name" value="FADPNR"/>
</dbReference>
<sequence length="107" mass="11875">MKDKVKKIESSGKNKMDLGNGLSIEYPLTVHHETFNGTVQKAEVDLVLYMTKRIPNIDGLNLDTVGVEYDKICIKVNEYLQTTVPNIYAGGDITNTTKKLTTVGNLD</sequence>
<gene>
    <name evidence="2" type="ordered locus">Ngar_c27350</name>
</gene>
<protein>
    <submittedName>
        <fullName evidence="2">Putative glutathione reductase</fullName>
    </submittedName>
</protein>
<dbReference type="Gene3D" id="3.50.50.60">
    <property type="entry name" value="FAD/NAD(P)-binding domain"/>
    <property type="match status" value="2"/>
</dbReference>
<dbReference type="SUPFAM" id="SSF51905">
    <property type="entry name" value="FAD/NAD(P)-binding domain"/>
    <property type="match status" value="1"/>
</dbReference>
<dbReference type="InterPro" id="IPR023753">
    <property type="entry name" value="FAD/NAD-binding_dom"/>
</dbReference>
<evidence type="ECO:0000313" key="3">
    <source>
        <dbReference type="Proteomes" id="UP000008037"/>
    </source>
</evidence>
<dbReference type="InParanoid" id="K0IE71"/>
<reference evidence="2 3" key="1">
    <citation type="journal article" date="2012" name="Environ. Microbiol.">
        <title>The genome of the ammonia-oxidizing Candidatus Nitrososphaera gargensis: insights into metabolic versatility and environmental adaptations.</title>
        <authorList>
            <person name="Spang A."/>
            <person name="Poehlein A."/>
            <person name="Offre P."/>
            <person name="Zumbragel S."/>
            <person name="Haider S."/>
            <person name="Rychlik N."/>
            <person name="Nowka B."/>
            <person name="Schmeisser C."/>
            <person name="Lebedeva E.V."/>
            <person name="Rattei T."/>
            <person name="Bohm C."/>
            <person name="Schmid M."/>
            <person name="Galushko A."/>
            <person name="Hatzenpichler R."/>
            <person name="Weinmaier T."/>
            <person name="Daniel R."/>
            <person name="Schleper C."/>
            <person name="Spieck E."/>
            <person name="Streit W."/>
            <person name="Wagner M."/>
        </authorList>
    </citation>
    <scope>NUCLEOTIDE SEQUENCE [LARGE SCALE GENOMIC DNA]</scope>
    <source>
        <strain evidence="3">Ga9.2</strain>
    </source>
</reference>
<dbReference type="STRING" id="1237085.Ngar_c27350"/>
<dbReference type="GO" id="GO:0016491">
    <property type="term" value="F:oxidoreductase activity"/>
    <property type="evidence" value="ECO:0007669"/>
    <property type="project" value="InterPro"/>
</dbReference>
<organism evidence="2 3">
    <name type="scientific">Nitrososphaera gargensis (strain Ga9.2)</name>
    <dbReference type="NCBI Taxonomy" id="1237085"/>
    <lineage>
        <taxon>Archaea</taxon>
        <taxon>Nitrososphaerota</taxon>
        <taxon>Nitrososphaeria</taxon>
        <taxon>Nitrososphaerales</taxon>
        <taxon>Nitrososphaeraceae</taxon>
        <taxon>Nitrososphaera</taxon>
    </lineage>
</organism>